<keyword evidence="3" id="KW-1185">Reference proteome</keyword>
<feature type="compositionally biased region" description="Basic and acidic residues" evidence="1">
    <location>
        <begin position="350"/>
        <end position="362"/>
    </location>
</feature>
<accession>A0A0C9TC94</accession>
<evidence type="ECO:0000313" key="2">
    <source>
        <dbReference type="EMBL" id="KIJ26798.1"/>
    </source>
</evidence>
<feature type="compositionally biased region" description="Basic and acidic residues" evidence="1">
    <location>
        <begin position="306"/>
        <end position="340"/>
    </location>
</feature>
<sequence>MSSSSKPTMVNTILYKKSKDMPVLPAIRSMDPCRMLDGFQSVPEFKGRKDPLKGETWAEAGTDKWMSIVDGYWWTYEKEYVDLNKLFLALKKKEEVAAEPKWKAEEVQKRKEVAVPVASRFDKGKGKSKEVVQSVVEEEFRETCLNCEENKATCVFMDPTTGKKLLCDRALKTVNNHSKGLKAEAKDRNTLAGEELYHKYNLQQLEKLELKLKAVGQVIPKDLLNAMEQGGMHVISKYNYIVCNCAFNMKQLVTRYALGKGHEAKAFLMDVWGGIEVADGTESGNVKTTVFTLILGSTRSSPSKKARVESEIVRKEGQGSKEKEKRVEVEKSVEPEKEPESAPSMVGGTEKGKEKEKEKDMGSEVIEEDTMKE</sequence>
<gene>
    <name evidence="2" type="ORF">M422DRAFT_272068</name>
</gene>
<dbReference type="Proteomes" id="UP000054279">
    <property type="component" value="Unassembled WGS sequence"/>
</dbReference>
<protein>
    <submittedName>
        <fullName evidence="2">Uncharacterized protein</fullName>
    </submittedName>
</protein>
<dbReference type="HOGENOM" id="CLU_061024_0_0_1"/>
<evidence type="ECO:0000313" key="3">
    <source>
        <dbReference type="Proteomes" id="UP000054279"/>
    </source>
</evidence>
<reference evidence="2 3" key="1">
    <citation type="submission" date="2014-06" db="EMBL/GenBank/DDBJ databases">
        <title>Evolutionary Origins and Diversification of the Mycorrhizal Mutualists.</title>
        <authorList>
            <consortium name="DOE Joint Genome Institute"/>
            <consortium name="Mycorrhizal Genomics Consortium"/>
            <person name="Kohler A."/>
            <person name="Kuo A."/>
            <person name="Nagy L.G."/>
            <person name="Floudas D."/>
            <person name="Copeland A."/>
            <person name="Barry K.W."/>
            <person name="Cichocki N."/>
            <person name="Veneault-Fourrey C."/>
            <person name="LaButti K."/>
            <person name="Lindquist E.A."/>
            <person name="Lipzen A."/>
            <person name="Lundell T."/>
            <person name="Morin E."/>
            <person name="Murat C."/>
            <person name="Riley R."/>
            <person name="Ohm R."/>
            <person name="Sun H."/>
            <person name="Tunlid A."/>
            <person name="Henrissat B."/>
            <person name="Grigoriev I.V."/>
            <person name="Hibbett D.S."/>
            <person name="Martin F."/>
        </authorList>
    </citation>
    <scope>NUCLEOTIDE SEQUENCE [LARGE SCALE GENOMIC DNA]</scope>
    <source>
        <strain evidence="2 3">SS14</strain>
    </source>
</reference>
<dbReference type="EMBL" id="KN837356">
    <property type="protein sequence ID" value="KIJ26798.1"/>
    <property type="molecule type" value="Genomic_DNA"/>
</dbReference>
<feature type="region of interest" description="Disordered" evidence="1">
    <location>
        <begin position="304"/>
        <end position="373"/>
    </location>
</feature>
<evidence type="ECO:0000256" key="1">
    <source>
        <dbReference type="SAM" id="MobiDB-lite"/>
    </source>
</evidence>
<proteinExistence type="predicted"/>
<name>A0A0C9TC94_SPHS4</name>
<dbReference type="AlphaFoldDB" id="A0A0C9TC94"/>
<organism evidence="2 3">
    <name type="scientific">Sphaerobolus stellatus (strain SS14)</name>
    <dbReference type="NCBI Taxonomy" id="990650"/>
    <lineage>
        <taxon>Eukaryota</taxon>
        <taxon>Fungi</taxon>
        <taxon>Dikarya</taxon>
        <taxon>Basidiomycota</taxon>
        <taxon>Agaricomycotina</taxon>
        <taxon>Agaricomycetes</taxon>
        <taxon>Phallomycetidae</taxon>
        <taxon>Geastrales</taxon>
        <taxon>Sphaerobolaceae</taxon>
        <taxon>Sphaerobolus</taxon>
    </lineage>
</organism>